<evidence type="ECO:0000256" key="1">
    <source>
        <dbReference type="SAM" id="Phobius"/>
    </source>
</evidence>
<comment type="caution">
    <text evidence="3">The sequence shown here is derived from an EMBL/GenBank/DDBJ whole genome shotgun (WGS) entry which is preliminary data.</text>
</comment>
<dbReference type="Gene3D" id="3.10.620.30">
    <property type="match status" value="1"/>
</dbReference>
<dbReference type="EMBL" id="JPMD01000025">
    <property type="protein sequence ID" value="KEZ86147.1"/>
    <property type="molecule type" value="Genomic_DNA"/>
</dbReference>
<feature type="transmembrane region" description="Helical" evidence="1">
    <location>
        <begin position="93"/>
        <end position="110"/>
    </location>
</feature>
<keyword evidence="1" id="KW-0812">Transmembrane</keyword>
<feature type="domain" description="Transglutaminase-like" evidence="2">
    <location>
        <begin position="307"/>
        <end position="369"/>
    </location>
</feature>
<reference evidence="3 4" key="1">
    <citation type="submission" date="2014-07" db="EMBL/GenBank/DDBJ databases">
        <title>Draft genome of Clostridium sulfidigenes 113A isolated from sediments associated with methane hydrate from Krishna Godavari basin.</title>
        <authorList>
            <person name="Honkalas V.S."/>
            <person name="Dabir A.P."/>
            <person name="Arora P."/>
            <person name="Dhakephalkar P.K."/>
        </authorList>
    </citation>
    <scope>NUCLEOTIDE SEQUENCE [LARGE SCALE GENOMIC DNA]</scope>
    <source>
        <strain evidence="3 4">113A</strain>
    </source>
</reference>
<feature type="transmembrane region" description="Helical" evidence="1">
    <location>
        <begin position="44"/>
        <end position="65"/>
    </location>
</feature>
<dbReference type="InterPro" id="IPR002931">
    <property type="entry name" value="Transglutaminase-like"/>
</dbReference>
<dbReference type="SMART" id="SM00460">
    <property type="entry name" value="TGc"/>
    <property type="match status" value="1"/>
</dbReference>
<dbReference type="AlphaFoldDB" id="A0A084JB13"/>
<accession>A0A084JB13</accession>
<dbReference type="Pfam" id="PF01841">
    <property type="entry name" value="Transglut_core"/>
    <property type="match status" value="1"/>
</dbReference>
<organism evidence="3 4">
    <name type="scientific">Clostridium sulfidigenes</name>
    <dbReference type="NCBI Taxonomy" id="318464"/>
    <lineage>
        <taxon>Bacteria</taxon>
        <taxon>Bacillati</taxon>
        <taxon>Bacillota</taxon>
        <taxon>Clostridia</taxon>
        <taxon>Eubacteriales</taxon>
        <taxon>Clostridiaceae</taxon>
        <taxon>Clostridium</taxon>
    </lineage>
</organism>
<feature type="transmembrane region" description="Helical" evidence="1">
    <location>
        <begin position="12"/>
        <end position="32"/>
    </location>
</feature>
<dbReference type="SUPFAM" id="SSF54001">
    <property type="entry name" value="Cysteine proteinases"/>
    <property type="match status" value="1"/>
</dbReference>
<dbReference type="InterPro" id="IPR038765">
    <property type="entry name" value="Papain-like_cys_pep_sf"/>
</dbReference>
<evidence type="ECO:0000313" key="3">
    <source>
        <dbReference type="EMBL" id="KEZ86147.1"/>
    </source>
</evidence>
<sequence length="395" mass="44492">MEFLEEYNINIVSLVLVIAFVYPVIMGIVFKLKSKSMVVTIKGVLTSMAMVCSIILTTVVVKNVFALDKYGLVEYISSKISPSFAYLITKSKLFNGIILLFTFLIIYQIFKALIEFISRTTLYPASDAIDTSIRNTGRGTRALLGGIFQIPKAICYMIILSALLSYASIFLNNPKLDNKLNSSTIYSYINKKIIEPVTDSEIAKSFPNILENSFKVVDEKNNIVDDVNGYLQGVVFYNGVTLDEGIRSNEIIDNTALSITSKYDNDYDKARSLYEWIGNAIIYDDDKATEVMNNPIPTEINSGAINTFNTGKGVCFDYACLYVAMCKANDIPVRLIVGEGYNGMSWVSHSWNEVYIKEMDKWVNVDSTFYNAGNYFDNDTFNSEHRNRKIAGEWK</sequence>
<dbReference type="Proteomes" id="UP000028542">
    <property type="component" value="Unassembled WGS sequence"/>
</dbReference>
<keyword evidence="1" id="KW-0472">Membrane</keyword>
<keyword evidence="1" id="KW-1133">Transmembrane helix</keyword>
<proteinExistence type="predicted"/>
<dbReference type="PANTHER" id="PTHR33490:SF3">
    <property type="entry name" value="CONSERVED INTEGRAL MEMBRANE PROTEIN"/>
    <property type="match status" value="1"/>
</dbReference>
<evidence type="ECO:0000259" key="2">
    <source>
        <dbReference type="SMART" id="SM00460"/>
    </source>
</evidence>
<name>A0A084JB13_9CLOT</name>
<keyword evidence="4" id="KW-1185">Reference proteome</keyword>
<dbReference type="RefSeq" id="WP_035133087.1">
    <property type="nucleotide sequence ID" value="NZ_JPMD01000025.1"/>
</dbReference>
<gene>
    <name evidence="3" type="ORF">IO99_10730</name>
</gene>
<protein>
    <recommendedName>
        <fullName evidence="2">Transglutaminase-like domain-containing protein</fullName>
    </recommendedName>
</protein>
<dbReference type="PANTHER" id="PTHR33490">
    <property type="entry name" value="BLR5614 PROTEIN-RELATED"/>
    <property type="match status" value="1"/>
</dbReference>
<evidence type="ECO:0000313" key="4">
    <source>
        <dbReference type="Proteomes" id="UP000028542"/>
    </source>
</evidence>
<dbReference type="eggNOG" id="COG1305">
    <property type="taxonomic scope" value="Bacteria"/>
</dbReference>
<dbReference type="STRING" id="318464.IO99_10730"/>